<sequence>MTRRHPLATLLFATLTLAGFPAAGADGDRAGGAEKAPVDLQRFGDKQSDPAFGAYQRGLYITAYNLALPRAEDGDPAAQALVAEILARGLGLPRDPAAAARWYGEAAKAGIAEAQFQYALVLSDGKYAGPDPDRAFELMKAAADAGNRLAMFNFAQMLINREGGEAGLAKAVSYYEKAAEAGLPDAQYAMAQLYANGVGGRPRDEARAREYLVLAARQNYDTAQLDLATWLVEGRGGKRDYEAGFGWMKRAAESGNVAARNRLAKLYVHGLGTDPDAIEAAAWYITARRAGLRDRDMDDFLQGLTAEEQKKAIVRANRLR</sequence>
<evidence type="ECO:0000313" key="2">
    <source>
        <dbReference type="EMBL" id="MVA98512.1"/>
    </source>
</evidence>
<proteinExistence type="predicted"/>
<evidence type="ECO:0000256" key="1">
    <source>
        <dbReference type="SAM" id="SignalP"/>
    </source>
</evidence>
<dbReference type="Pfam" id="PF08238">
    <property type="entry name" value="Sel1"/>
    <property type="match status" value="6"/>
</dbReference>
<dbReference type="RefSeq" id="WP_156713438.1">
    <property type="nucleotide sequence ID" value="NZ_WPHG01000003.1"/>
</dbReference>
<dbReference type="PANTHER" id="PTHR11102">
    <property type="entry name" value="SEL-1-LIKE PROTEIN"/>
    <property type="match status" value="1"/>
</dbReference>
<dbReference type="SUPFAM" id="SSF81901">
    <property type="entry name" value="HCP-like"/>
    <property type="match status" value="1"/>
</dbReference>
<keyword evidence="3" id="KW-1185">Reference proteome</keyword>
<name>A0A844QGJ4_9HYPH</name>
<keyword evidence="1" id="KW-0732">Signal</keyword>
<dbReference type="Proteomes" id="UP000463224">
    <property type="component" value="Unassembled WGS sequence"/>
</dbReference>
<dbReference type="SMART" id="SM00671">
    <property type="entry name" value="SEL1"/>
    <property type="match status" value="6"/>
</dbReference>
<protein>
    <submittedName>
        <fullName evidence="2">Sel1 repeat family protein</fullName>
    </submittedName>
</protein>
<dbReference type="Gene3D" id="1.25.40.10">
    <property type="entry name" value="Tetratricopeptide repeat domain"/>
    <property type="match status" value="2"/>
</dbReference>
<gene>
    <name evidence="2" type="ORF">GN330_14785</name>
</gene>
<comment type="caution">
    <text evidence="2">The sequence shown here is derived from an EMBL/GenBank/DDBJ whole genome shotgun (WGS) entry which is preliminary data.</text>
</comment>
<dbReference type="InterPro" id="IPR011990">
    <property type="entry name" value="TPR-like_helical_dom_sf"/>
</dbReference>
<organism evidence="2 3">
    <name type="scientific">Nitratireductor arenosus</name>
    <dbReference type="NCBI Taxonomy" id="2682096"/>
    <lineage>
        <taxon>Bacteria</taxon>
        <taxon>Pseudomonadati</taxon>
        <taxon>Pseudomonadota</taxon>
        <taxon>Alphaproteobacteria</taxon>
        <taxon>Hyphomicrobiales</taxon>
        <taxon>Phyllobacteriaceae</taxon>
        <taxon>Nitratireductor</taxon>
    </lineage>
</organism>
<reference evidence="2 3" key="1">
    <citation type="submission" date="2019-12" db="EMBL/GenBank/DDBJ databases">
        <title>Nitratireductor arenosus sp. nov., Isolated from sea sand, Jeju island, South Korea.</title>
        <authorList>
            <person name="Kim W."/>
        </authorList>
    </citation>
    <scope>NUCLEOTIDE SEQUENCE [LARGE SCALE GENOMIC DNA]</scope>
    <source>
        <strain evidence="2 3">CAU 1489</strain>
    </source>
</reference>
<evidence type="ECO:0000313" key="3">
    <source>
        <dbReference type="Proteomes" id="UP000463224"/>
    </source>
</evidence>
<dbReference type="AlphaFoldDB" id="A0A844QGJ4"/>
<dbReference type="InterPro" id="IPR050767">
    <property type="entry name" value="Sel1_AlgK"/>
</dbReference>
<feature type="chain" id="PRO_5032765818" evidence="1">
    <location>
        <begin position="26"/>
        <end position="320"/>
    </location>
</feature>
<dbReference type="InterPro" id="IPR006597">
    <property type="entry name" value="Sel1-like"/>
</dbReference>
<dbReference type="EMBL" id="WPHG01000003">
    <property type="protein sequence ID" value="MVA98512.1"/>
    <property type="molecule type" value="Genomic_DNA"/>
</dbReference>
<dbReference type="PANTHER" id="PTHR11102:SF160">
    <property type="entry name" value="ERAD-ASSOCIATED E3 UBIQUITIN-PROTEIN LIGASE COMPONENT HRD3"/>
    <property type="match status" value="1"/>
</dbReference>
<feature type="signal peptide" evidence="1">
    <location>
        <begin position="1"/>
        <end position="25"/>
    </location>
</feature>
<accession>A0A844QGJ4</accession>